<protein>
    <submittedName>
        <fullName evidence="4">Outer membrane protein beta-barrel domain-containing protein</fullName>
    </submittedName>
</protein>
<feature type="chain" id="PRO_5039141991" evidence="2">
    <location>
        <begin position="22"/>
        <end position="194"/>
    </location>
</feature>
<feature type="domain" description="Outer membrane protein beta-barrel" evidence="3">
    <location>
        <begin position="8"/>
        <end position="194"/>
    </location>
</feature>
<dbReference type="Proteomes" id="UP000199006">
    <property type="component" value="Unassembled WGS sequence"/>
</dbReference>
<sequence>MKKVVVISLLLVLAFSFNTMAKDSYFNTKLGVSFSSNQNWEIIDDFNINLDLDPGAVFAVEYLNPVTEHVDLGLGLAYQFEKEYDSSIYGNDDSTASFIPAYLTLKYNSGQIYLVSQFGYSSFDLDYDGDDDIDIDTDGGLYYGLGAGYKFAENKFWELLYSVSNGEIKDNSGSDTEKIDVENSQLTLSFGMSF</sequence>
<name>A0A1I4I1K3_9FIRM</name>
<evidence type="ECO:0000313" key="4">
    <source>
        <dbReference type="EMBL" id="SFL48318.1"/>
    </source>
</evidence>
<dbReference type="InterPro" id="IPR027385">
    <property type="entry name" value="Beta-barrel_OMP"/>
</dbReference>
<dbReference type="STRING" id="29563.SAMN02983006_01269"/>
<dbReference type="EMBL" id="FOTI01000014">
    <property type="protein sequence ID" value="SFL48318.1"/>
    <property type="molecule type" value="Genomic_DNA"/>
</dbReference>
<keyword evidence="5" id="KW-1185">Reference proteome</keyword>
<dbReference type="Pfam" id="PF13505">
    <property type="entry name" value="OMP_b-brl"/>
    <property type="match status" value="1"/>
</dbReference>
<evidence type="ECO:0000313" key="5">
    <source>
        <dbReference type="Proteomes" id="UP000199006"/>
    </source>
</evidence>
<feature type="signal peptide" evidence="2">
    <location>
        <begin position="1"/>
        <end position="21"/>
    </location>
</feature>
<evidence type="ECO:0000259" key="3">
    <source>
        <dbReference type="Pfam" id="PF13505"/>
    </source>
</evidence>
<reference evidence="4 5" key="1">
    <citation type="submission" date="2016-10" db="EMBL/GenBank/DDBJ databases">
        <authorList>
            <person name="de Groot N.N."/>
        </authorList>
    </citation>
    <scope>NUCLEOTIDE SEQUENCE [LARGE SCALE GENOMIC DNA]</scope>
    <source>
        <strain evidence="4 5">ATCC 51327</strain>
    </source>
</reference>
<dbReference type="AlphaFoldDB" id="A0A1I4I1K3"/>
<organism evidence="4 5">
    <name type="scientific">Halanaerobium salsuginis</name>
    <dbReference type="NCBI Taxonomy" id="29563"/>
    <lineage>
        <taxon>Bacteria</taxon>
        <taxon>Bacillati</taxon>
        <taxon>Bacillota</taxon>
        <taxon>Clostridia</taxon>
        <taxon>Halanaerobiales</taxon>
        <taxon>Halanaerobiaceae</taxon>
        <taxon>Halanaerobium</taxon>
    </lineage>
</organism>
<evidence type="ECO:0000256" key="1">
    <source>
        <dbReference type="ARBA" id="ARBA00022729"/>
    </source>
</evidence>
<gene>
    <name evidence="4" type="ORF">SAMN02983006_01269</name>
</gene>
<accession>A0A1I4I1K3</accession>
<dbReference type="Gene3D" id="2.40.160.20">
    <property type="match status" value="1"/>
</dbReference>
<dbReference type="SUPFAM" id="SSF56935">
    <property type="entry name" value="Porins"/>
    <property type="match status" value="1"/>
</dbReference>
<proteinExistence type="predicted"/>
<keyword evidence="1 2" id="KW-0732">Signal</keyword>
<evidence type="ECO:0000256" key="2">
    <source>
        <dbReference type="SAM" id="SignalP"/>
    </source>
</evidence>
<dbReference type="RefSeq" id="WP_089861132.1">
    <property type="nucleotide sequence ID" value="NZ_FOTI01000014.1"/>
</dbReference>